<dbReference type="EMBL" id="KV454539">
    <property type="protein sequence ID" value="ODV68327.1"/>
    <property type="molecule type" value="Genomic_DNA"/>
</dbReference>
<dbReference type="PANTHER" id="PTHR12542:SF41">
    <property type="entry name" value="EXOCYST COMPLEX COMPONENT 7"/>
    <property type="match status" value="1"/>
</dbReference>
<feature type="domain" description="Exocyst complex subunit Exo70 C-terminal" evidence="5">
    <location>
        <begin position="245"/>
        <end position="621"/>
    </location>
</feature>
<dbReference type="GeneID" id="30993004"/>
<evidence type="ECO:0000259" key="5">
    <source>
        <dbReference type="Pfam" id="PF03081"/>
    </source>
</evidence>
<dbReference type="Pfam" id="PF20669">
    <property type="entry name" value="Exo70_N"/>
    <property type="match status" value="1"/>
</dbReference>
<dbReference type="SUPFAM" id="SSF74788">
    <property type="entry name" value="Cullin repeat-like"/>
    <property type="match status" value="1"/>
</dbReference>
<evidence type="ECO:0000256" key="4">
    <source>
        <dbReference type="RuleBase" id="RU365026"/>
    </source>
</evidence>
<dbReference type="PANTHER" id="PTHR12542">
    <property type="entry name" value="EXOCYST COMPLEX PROTEIN EXO70"/>
    <property type="match status" value="1"/>
</dbReference>
<dbReference type="InterPro" id="IPR016159">
    <property type="entry name" value="Cullin_repeat-like_dom_sf"/>
</dbReference>
<dbReference type="InterPro" id="IPR046364">
    <property type="entry name" value="Exo70_C"/>
</dbReference>
<comment type="function">
    <text evidence="4">Involved in the secretory pathway as part of the exocyst complex which tethers secretory vesicles to the sites of exocytosis. Also plays a role in the assembly of the exocyst.</text>
</comment>
<dbReference type="Gene3D" id="1.10.357.60">
    <property type="match status" value="1"/>
</dbReference>
<evidence type="ECO:0000256" key="3">
    <source>
        <dbReference type="ARBA" id="ARBA00022483"/>
    </source>
</evidence>
<evidence type="ECO:0000313" key="7">
    <source>
        <dbReference type="Proteomes" id="UP000095085"/>
    </source>
</evidence>
<dbReference type="Pfam" id="PF03081">
    <property type="entry name" value="Exo70_C"/>
    <property type="match status" value="1"/>
</dbReference>
<dbReference type="GO" id="GO:0005546">
    <property type="term" value="F:phosphatidylinositol-4,5-bisphosphate binding"/>
    <property type="evidence" value="ECO:0007669"/>
    <property type="project" value="InterPro"/>
</dbReference>
<dbReference type="Proteomes" id="UP000095085">
    <property type="component" value="Unassembled WGS sequence"/>
</dbReference>
<dbReference type="GO" id="GO:0015031">
    <property type="term" value="P:protein transport"/>
    <property type="evidence" value="ECO:0007669"/>
    <property type="project" value="UniProtKB-KW"/>
</dbReference>
<dbReference type="Gene3D" id="1.20.1280.170">
    <property type="entry name" value="Exocyst complex component Exo70"/>
    <property type="match status" value="1"/>
</dbReference>
<evidence type="ECO:0000256" key="1">
    <source>
        <dbReference type="ARBA" id="ARBA00006756"/>
    </source>
</evidence>
<dbReference type="RefSeq" id="XP_020077394.1">
    <property type="nucleotide sequence ID" value="XM_020218454.1"/>
</dbReference>
<keyword evidence="2 4" id="KW-0813">Transport</keyword>
<gene>
    <name evidence="6" type="ORF">HYPBUDRAFT_106016</name>
</gene>
<dbReference type="GO" id="GO:0005935">
    <property type="term" value="C:cellular bud neck"/>
    <property type="evidence" value="ECO:0007669"/>
    <property type="project" value="UniProtKB-SubCell"/>
</dbReference>
<dbReference type="GO" id="GO:0000145">
    <property type="term" value="C:exocyst"/>
    <property type="evidence" value="ECO:0007669"/>
    <property type="project" value="InterPro"/>
</dbReference>
<keyword evidence="3 4" id="KW-0268">Exocytosis</keyword>
<evidence type="ECO:0000313" key="6">
    <source>
        <dbReference type="EMBL" id="ODV68327.1"/>
    </source>
</evidence>
<dbReference type="STRING" id="984485.A0A1E4RM31"/>
<protein>
    <recommendedName>
        <fullName evidence="4">Exocyst complex protein EXO70</fullName>
    </recommendedName>
</protein>
<accession>A0A1E4RM31</accession>
<keyword evidence="7" id="KW-1185">Reference proteome</keyword>
<comment type="similarity">
    <text evidence="1 4">Belongs to the EXO70 family.</text>
</comment>
<evidence type="ECO:0000256" key="2">
    <source>
        <dbReference type="ARBA" id="ARBA00022448"/>
    </source>
</evidence>
<dbReference type="Gene3D" id="1.20.58.1150">
    <property type="match status" value="1"/>
</dbReference>
<reference evidence="7" key="1">
    <citation type="submission" date="2016-05" db="EMBL/GenBank/DDBJ databases">
        <title>Comparative genomics of biotechnologically important yeasts.</title>
        <authorList>
            <consortium name="DOE Joint Genome Institute"/>
            <person name="Riley R."/>
            <person name="Haridas S."/>
            <person name="Wolfe K.H."/>
            <person name="Lopes M.R."/>
            <person name="Hittinger C.T."/>
            <person name="Goker M."/>
            <person name="Salamov A."/>
            <person name="Wisecaver J."/>
            <person name="Long T.M."/>
            <person name="Aerts A.L."/>
            <person name="Barry K."/>
            <person name="Choi C."/>
            <person name="Clum A."/>
            <person name="Coughlan A.Y."/>
            <person name="Deshpande S."/>
            <person name="Douglass A.P."/>
            <person name="Hanson S.J."/>
            <person name="Klenk H.-P."/>
            <person name="Labutti K."/>
            <person name="Lapidus A."/>
            <person name="Lindquist E."/>
            <person name="Lipzen A."/>
            <person name="Meier-Kolthoff J.P."/>
            <person name="Ohm R.A."/>
            <person name="Otillar R.P."/>
            <person name="Pangilinan J."/>
            <person name="Peng Y."/>
            <person name="Rokas A."/>
            <person name="Rosa C.A."/>
            <person name="Scheuner C."/>
            <person name="Sibirny A.A."/>
            <person name="Slot J.C."/>
            <person name="Stielow J.B."/>
            <person name="Sun H."/>
            <person name="Kurtzman C.P."/>
            <person name="Blackwell M."/>
            <person name="Grigoriev I.V."/>
            <person name="Jeffries T.W."/>
        </authorList>
    </citation>
    <scope>NUCLEOTIDE SEQUENCE [LARGE SCALE GENOMIC DNA]</scope>
    <source>
        <strain evidence="7">NRRL Y-1933</strain>
    </source>
</reference>
<name>A0A1E4RM31_9ASCO</name>
<comment type="subcellular location">
    <subcellularLocation>
        <location evidence="4">Bud</location>
    </subcellularLocation>
    <subcellularLocation>
        <location evidence="4">Bud neck</location>
    </subcellularLocation>
</comment>
<proteinExistence type="inferred from homology"/>
<dbReference type="GO" id="GO:0006887">
    <property type="term" value="P:exocytosis"/>
    <property type="evidence" value="ECO:0007669"/>
    <property type="project" value="UniProtKB-KW"/>
</dbReference>
<sequence>MSHNVDIDEADVAVLNQNLGKSKELFSALSQSLNNISKKSATASTKIKPVLRDVNKLNNNKQQIDKGLELLKDVSNYASKASQYESVLNNSIDLIGLKKFLDTLIKSQKLLKEMKVNIKNFTGILINFENSIDKSQGTLISYFKKSINKLNLLNNGSLKTNQDIYLIINYFYNRSNSEKQQINEVFVKALLKQISSLLLQHAAKCTPLKRSPGVPYERGSNGINLYIKETNQVIDTIVTLLNDMVSNLSNFDEILKDRLLQEILGGLVNEEMSKIVDNYGSLMSNLIDNDVLVLEVIERLNEFERKLNVNNLVISKFPKYRESYERLLNGGREIFKELIQFAETKINKVEKINERTIPEITVELISRERKISEFNKALNILIKGSKLGGWLDIKPNGVKFVNVYTSVVPITPESGIDETSSEFLLLSYFSDLIDCIMINIEIGIKNNNSNNSEMMKKSTQGFHLIKNMILIENIISRSNLLFTSLGSIGIERINKLKNRFLKLFLDDWNYASYIIIRDMTAITTTNAMNSNNSSGFSNKEREQIKELFKNFNESFEEAIKNYEKFSITDNSLRNYLKNEIKKLIINAYFKLYDKYGQSDFTKNKPKYVKYDKQQFENILNQKL</sequence>
<dbReference type="InterPro" id="IPR004140">
    <property type="entry name" value="Exo70"/>
</dbReference>
<dbReference type="Gene3D" id="1.20.1310.30">
    <property type="match status" value="1"/>
</dbReference>
<keyword evidence="4" id="KW-0653">Protein transport</keyword>
<organism evidence="6 7">
    <name type="scientific">Hyphopichia burtonii NRRL Y-1933</name>
    <dbReference type="NCBI Taxonomy" id="984485"/>
    <lineage>
        <taxon>Eukaryota</taxon>
        <taxon>Fungi</taxon>
        <taxon>Dikarya</taxon>
        <taxon>Ascomycota</taxon>
        <taxon>Saccharomycotina</taxon>
        <taxon>Pichiomycetes</taxon>
        <taxon>Debaryomycetaceae</taxon>
        <taxon>Hyphopichia</taxon>
    </lineage>
</organism>
<dbReference type="AlphaFoldDB" id="A0A1E4RM31"/>
<dbReference type="OrthoDB" id="1922221at2759"/>